<protein>
    <recommendedName>
        <fullName evidence="3">Protein kinase domain-containing protein</fullName>
    </recommendedName>
</protein>
<evidence type="ECO:0000313" key="1">
    <source>
        <dbReference type="EMBL" id="KAJ7358250.1"/>
    </source>
</evidence>
<dbReference type="Proteomes" id="UP001218218">
    <property type="component" value="Unassembled WGS sequence"/>
</dbReference>
<accession>A0AAD7AH52</accession>
<reference evidence="1" key="1">
    <citation type="submission" date="2023-03" db="EMBL/GenBank/DDBJ databases">
        <title>Massive genome expansion in bonnet fungi (Mycena s.s.) driven by repeated elements and novel gene families across ecological guilds.</title>
        <authorList>
            <consortium name="Lawrence Berkeley National Laboratory"/>
            <person name="Harder C.B."/>
            <person name="Miyauchi S."/>
            <person name="Viragh M."/>
            <person name="Kuo A."/>
            <person name="Thoen E."/>
            <person name="Andreopoulos B."/>
            <person name="Lu D."/>
            <person name="Skrede I."/>
            <person name="Drula E."/>
            <person name="Henrissat B."/>
            <person name="Morin E."/>
            <person name="Kohler A."/>
            <person name="Barry K."/>
            <person name="LaButti K."/>
            <person name="Morin E."/>
            <person name="Salamov A."/>
            <person name="Lipzen A."/>
            <person name="Mereny Z."/>
            <person name="Hegedus B."/>
            <person name="Baldrian P."/>
            <person name="Stursova M."/>
            <person name="Weitz H."/>
            <person name="Taylor A."/>
            <person name="Grigoriev I.V."/>
            <person name="Nagy L.G."/>
            <person name="Martin F."/>
            <person name="Kauserud H."/>
        </authorList>
    </citation>
    <scope>NUCLEOTIDE SEQUENCE</scope>
    <source>
        <strain evidence="1">CBHHK002</strain>
    </source>
</reference>
<evidence type="ECO:0000313" key="2">
    <source>
        <dbReference type="Proteomes" id="UP001218218"/>
    </source>
</evidence>
<gene>
    <name evidence="1" type="ORF">DFH08DRAFT_440460</name>
</gene>
<proteinExistence type="predicted"/>
<keyword evidence="2" id="KW-1185">Reference proteome</keyword>
<dbReference type="Gene3D" id="3.30.200.20">
    <property type="entry name" value="Phosphorylase Kinase, domain 1"/>
    <property type="match status" value="1"/>
</dbReference>
<comment type="caution">
    <text evidence="1">The sequence shown here is derived from an EMBL/GenBank/DDBJ whole genome shotgun (WGS) entry which is preliminary data.</text>
</comment>
<sequence length="275" mass="30932">MDLQPSSDPEFTIVSPANVQSALHPGAFFPNAAGFTIGGGVFTSNVTNHVHSPPQELTAFRTILMGDIKLVKELRVNDESGVVGRQNRDARVRRMYSAKVMGGETGRMTVAMYQGARVEEDTLQEWRQHLTIYESLRHPNVMQLYGLANTSRLRAMVFYDDLIHFDQFIGRFRHSPILTLYIYSYCTSEYDAVGYFFSVSPPRIGTVNDSDGVALPSLTSNHRVLSTSHTGYAPKVGSSVWISSRVTQEASILCRSPINHPDWRNYHWTTLTQRL</sequence>
<dbReference type="EMBL" id="JARIHO010000007">
    <property type="protein sequence ID" value="KAJ7358250.1"/>
    <property type="molecule type" value="Genomic_DNA"/>
</dbReference>
<organism evidence="1 2">
    <name type="scientific">Mycena albidolilacea</name>
    <dbReference type="NCBI Taxonomy" id="1033008"/>
    <lineage>
        <taxon>Eukaryota</taxon>
        <taxon>Fungi</taxon>
        <taxon>Dikarya</taxon>
        <taxon>Basidiomycota</taxon>
        <taxon>Agaricomycotina</taxon>
        <taxon>Agaricomycetes</taxon>
        <taxon>Agaricomycetidae</taxon>
        <taxon>Agaricales</taxon>
        <taxon>Marasmiineae</taxon>
        <taxon>Mycenaceae</taxon>
        <taxon>Mycena</taxon>
    </lineage>
</organism>
<evidence type="ECO:0008006" key="3">
    <source>
        <dbReference type="Google" id="ProtNLM"/>
    </source>
</evidence>
<name>A0AAD7AH52_9AGAR</name>
<dbReference type="AlphaFoldDB" id="A0AAD7AH52"/>